<protein>
    <recommendedName>
        <fullName evidence="6">Major facilitator superfamily (MFS) profile domain-containing protein</fullName>
    </recommendedName>
</protein>
<dbReference type="OrthoDB" id="3066029at2759"/>
<sequence length="467" mass="49626">MSETTPLLQSTSISHDVYDRFSPARKRVIVAVIAMAGLIAPFATGSFVPCVPEVAEDLNTTGTVINLTVGLYILIMGFGTLVWAPYSGFYGRQPIYYSSLPLLCLGSLAAALSRTVTELTISRAIQGFGAGSVMSVGAATISDIYRVEERGTAMGVYFGAVLLGPALAPLAGGLASTYASWRFMQLILFGMALAALIAIIVFLPETNHPGTRGIDKLIAQDETEGRTRGWRFVLLNPFSSLSLLKSPNIFLVVLAGTFTLITDYVLLIPLSYTVGVRYGLTNPAWVGACFLPAGLGNVIGAPLAGRLADKALIDGRKRRGGEWYPEDRLRATLPGALILVPMSVLIFGLTAQYVEGKAGLVIILLCLLANGIGVDIVLSPSGTYTVDILHDRSAEVMAASSSFRNVFCAIASAAVLPSIETIGIAATNTITAVMGWLTFVLIVIVIKYGAQLRGWIDMGYTLRISDS</sequence>
<dbReference type="InterPro" id="IPR011701">
    <property type="entry name" value="MFS"/>
</dbReference>
<dbReference type="Proteomes" id="UP000054279">
    <property type="component" value="Unassembled WGS sequence"/>
</dbReference>
<evidence type="ECO:0000259" key="6">
    <source>
        <dbReference type="PROSITE" id="PS50850"/>
    </source>
</evidence>
<feature type="transmembrane region" description="Helical" evidence="5">
    <location>
        <begin position="284"/>
        <end position="308"/>
    </location>
</feature>
<gene>
    <name evidence="7" type="ORF">M422DRAFT_33142</name>
</gene>
<feature type="transmembrane region" description="Helical" evidence="5">
    <location>
        <begin position="432"/>
        <end position="450"/>
    </location>
</feature>
<evidence type="ECO:0000313" key="8">
    <source>
        <dbReference type="Proteomes" id="UP000054279"/>
    </source>
</evidence>
<dbReference type="InterPro" id="IPR020846">
    <property type="entry name" value="MFS_dom"/>
</dbReference>
<comment type="subcellular location">
    <subcellularLocation>
        <location evidence="1">Membrane</location>
        <topology evidence="1">Multi-pass membrane protein</topology>
    </subcellularLocation>
</comment>
<name>A0A0C9U6V2_SPHS4</name>
<organism evidence="7 8">
    <name type="scientific">Sphaerobolus stellatus (strain SS14)</name>
    <dbReference type="NCBI Taxonomy" id="990650"/>
    <lineage>
        <taxon>Eukaryota</taxon>
        <taxon>Fungi</taxon>
        <taxon>Dikarya</taxon>
        <taxon>Basidiomycota</taxon>
        <taxon>Agaricomycotina</taxon>
        <taxon>Agaricomycetes</taxon>
        <taxon>Phallomycetidae</taxon>
        <taxon>Geastrales</taxon>
        <taxon>Sphaerobolaceae</taxon>
        <taxon>Sphaerobolus</taxon>
    </lineage>
</organism>
<feature type="transmembrane region" description="Helical" evidence="5">
    <location>
        <begin position="95"/>
        <end position="112"/>
    </location>
</feature>
<feature type="transmembrane region" description="Helical" evidence="5">
    <location>
        <begin position="360"/>
        <end position="386"/>
    </location>
</feature>
<evidence type="ECO:0000256" key="3">
    <source>
        <dbReference type="ARBA" id="ARBA00022989"/>
    </source>
</evidence>
<feature type="transmembrane region" description="Helical" evidence="5">
    <location>
        <begin position="329"/>
        <end position="354"/>
    </location>
</feature>
<evidence type="ECO:0000313" key="7">
    <source>
        <dbReference type="EMBL" id="KIJ38743.1"/>
    </source>
</evidence>
<dbReference type="AlphaFoldDB" id="A0A0C9U6V2"/>
<feature type="transmembrane region" description="Helical" evidence="5">
    <location>
        <begin position="157"/>
        <end position="177"/>
    </location>
</feature>
<dbReference type="PANTHER" id="PTHR23502">
    <property type="entry name" value="MAJOR FACILITATOR SUPERFAMILY"/>
    <property type="match status" value="1"/>
</dbReference>
<accession>A0A0C9U6V2</accession>
<keyword evidence="8" id="KW-1185">Reference proteome</keyword>
<dbReference type="PROSITE" id="PS50850">
    <property type="entry name" value="MFS"/>
    <property type="match status" value="1"/>
</dbReference>
<feature type="transmembrane region" description="Helical" evidence="5">
    <location>
        <begin position="249"/>
        <end position="272"/>
    </location>
</feature>
<dbReference type="EMBL" id="KN837158">
    <property type="protein sequence ID" value="KIJ38743.1"/>
    <property type="molecule type" value="Genomic_DNA"/>
</dbReference>
<feature type="transmembrane region" description="Helical" evidence="5">
    <location>
        <begin position="183"/>
        <end position="203"/>
    </location>
</feature>
<dbReference type="InterPro" id="IPR036259">
    <property type="entry name" value="MFS_trans_sf"/>
</dbReference>
<feature type="transmembrane region" description="Helical" evidence="5">
    <location>
        <begin position="124"/>
        <end position="145"/>
    </location>
</feature>
<dbReference type="GO" id="GO:0005886">
    <property type="term" value="C:plasma membrane"/>
    <property type="evidence" value="ECO:0007669"/>
    <property type="project" value="TreeGrafter"/>
</dbReference>
<keyword evidence="4 5" id="KW-0472">Membrane</keyword>
<feature type="transmembrane region" description="Helical" evidence="5">
    <location>
        <begin position="60"/>
        <end position="83"/>
    </location>
</feature>
<dbReference type="Pfam" id="PF07690">
    <property type="entry name" value="MFS_1"/>
    <property type="match status" value="1"/>
</dbReference>
<reference evidence="7 8" key="1">
    <citation type="submission" date="2014-06" db="EMBL/GenBank/DDBJ databases">
        <title>Evolutionary Origins and Diversification of the Mycorrhizal Mutualists.</title>
        <authorList>
            <consortium name="DOE Joint Genome Institute"/>
            <consortium name="Mycorrhizal Genomics Consortium"/>
            <person name="Kohler A."/>
            <person name="Kuo A."/>
            <person name="Nagy L.G."/>
            <person name="Floudas D."/>
            <person name="Copeland A."/>
            <person name="Barry K.W."/>
            <person name="Cichocki N."/>
            <person name="Veneault-Fourrey C."/>
            <person name="LaButti K."/>
            <person name="Lindquist E.A."/>
            <person name="Lipzen A."/>
            <person name="Lundell T."/>
            <person name="Morin E."/>
            <person name="Murat C."/>
            <person name="Riley R."/>
            <person name="Ohm R."/>
            <person name="Sun H."/>
            <person name="Tunlid A."/>
            <person name="Henrissat B."/>
            <person name="Grigoriev I.V."/>
            <person name="Hibbett D.S."/>
            <person name="Martin F."/>
        </authorList>
    </citation>
    <scope>NUCLEOTIDE SEQUENCE [LARGE SCALE GENOMIC DNA]</scope>
    <source>
        <strain evidence="7 8">SS14</strain>
    </source>
</reference>
<dbReference type="HOGENOM" id="CLU_008455_8_0_1"/>
<evidence type="ECO:0000256" key="1">
    <source>
        <dbReference type="ARBA" id="ARBA00004141"/>
    </source>
</evidence>
<dbReference type="GO" id="GO:0022857">
    <property type="term" value="F:transmembrane transporter activity"/>
    <property type="evidence" value="ECO:0007669"/>
    <property type="project" value="InterPro"/>
</dbReference>
<feature type="transmembrane region" description="Helical" evidence="5">
    <location>
        <begin position="28"/>
        <end position="48"/>
    </location>
</feature>
<keyword evidence="3 5" id="KW-1133">Transmembrane helix</keyword>
<evidence type="ECO:0000256" key="5">
    <source>
        <dbReference type="SAM" id="Phobius"/>
    </source>
</evidence>
<evidence type="ECO:0000256" key="4">
    <source>
        <dbReference type="ARBA" id="ARBA00023136"/>
    </source>
</evidence>
<dbReference type="Gene3D" id="1.20.1720.10">
    <property type="entry name" value="Multidrug resistance protein D"/>
    <property type="match status" value="1"/>
</dbReference>
<proteinExistence type="predicted"/>
<evidence type="ECO:0000256" key="2">
    <source>
        <dbReference type="ARBA" id="ARBA00022692"/>
    </source>
</evidence>
<dbReference type="SUPFAM" id="SSF103473">
    <property type="entry name" value="MFS general substrate transporter"/>
    <property type="match status" value="1"/>
</dbReference>
<dbReference type="PANTHER" id="PTHR23502:SF64">
    <property type="entry name" value="TRANSPORTER, PUTATIVE (AFU_ORTHOLOGUE AFUA_3G11760)-RELATED"/>
    <property type="match status" value="1"/>
</dbReference>
<keyword evidence="2 5" id="KW-0812">Transmembrane</keyword>
<feature type="domain" description="Major facilitator superfamily (MFS) profile" evidence="6">
    <location>
        <begin position="29"/>
        <end position="453"/>
    </location>
</feature>